<proteinExistence type="predicted"/>
<name>A0A1G8KT81_9MICC</name>
<dbReference type="Proteomes" id="UP000199258">
    <property type="component" value="Unassembled WGS sequence"/>
</dbReference>
<accession>A0A1G8KT81</accession>
<dbReference type="PIRSF" id="PIRSF028408">
    <property type="entry name" value="UCP028408"/>
    <property type="match status" value="1"/>
</dbReference>
<dbReference type="InterPro" id="IPR014544">
    <property type="entry name" value="UCP028408"/>
</dbReference>
<dbReference type="EMBL" id="FNDT01000012">
    <property type="protein sequence ID" value="SDI46616.1"/>
    <property type="molecule type" value="Genomic_DNA"/>
</dbReference>
<feature type="domain" description="Wadjet protein JetD C-terminal" evidence="1">
    <location>
        <begin position="202"/>
        <end position="373"/>
    </location>
</feature>
<dbReference type="Pfam" id="PF11795">
    <property type="entry name" value="DUF3322"/>
    <property type="match status" value="1"/>
</dbReference>
<reference evidence="3 4" key="1">
    <citation type="submission" date="2016-10" db="EMBL/GenBank/DDBJ databases">
        <authorList>
            <person name="de Groot N.N."/>
        </authorList>
    </citation>
    <scope>NUCLEOTIDE SEQUENCE [LARGE SCALE GENOMIC DNA]</scope>
    <source>
        <strain evidence="3 4">NP_1H</strain>
    </source>
</reference>
<feature type="domain" description="DUF3322" evidence="2">
    <location>
        <begin position="35"/>
        <end position="192"/>
    </location>
</feature>
<dbReference type="Pfam" id="PF09983">
    <property type="entry name" value="JetD_C"/>
    <property type="match status" value="1"/>
</dbReference>
<organism evidence="3 4">
    <name type="scientific">Arthrobacter subterraneus</name>
    <dbReference type="NCBI Taxonomy" id="335973"/>
    <lineage>
        <taxon>Bacteria</taxon>
        <taxon>Bacillati</taxon>
        <taxon>Actinomycetota</taxon>
        <taxon>Actinomycetes</taxon>
        <taxon>Micrococcales</taxon>
        <taxon>Micrococcaceae</taxon>
        <taxon>Arthrobacter</taxon>
    </lineage>
</organism>
<keyword evidence="4" id="KW-1185">Reference proteome</keyword>
<protein>
    <recommendedName>
        <fullName evidence="5">Wadjet protein JetD C-terminal domain-containing protein</fullName>
    </recommendedName>
</protein>
<evidence type="ECO:0000259" key="1">
    <source>
        <dbReference type="Pfam" id="PF09983"/>
    </source>
</evidence>
<gene>
    <name evidence="3" type="ORF">SAMN04488693_11217</name>
</gene>
<evidence type="ECO:0000313" key="3">
    <source>
        <dbReference type="EMBL" id="SDI46616.1"/>
    </source>
</evidence>
<dbReference type="STRING" id="335973.SAMN04488693_11217"/>
<dbReference type="InterPro" id="IPR024534">
    <property type="entry name" value="JetD_C"/>
</dbReference>
<evidence type="ECO:0000313" key="4">
    <source>
        <dbReference type="Proteomes" id="UP000199258"/>
    </source>
</evidence>
<dbReference type="AlphaFoldDB" id="A0A1G8KT81"/>
<dbReference type="OrthoDB" id="322908at2"/>
<evidence type="ECO:0000259" key="2">
    <source>
        <dbReference type="Pfam" id="PF11795"/>
    </source>
</evidence>
<evidence type="ECO:0008006" key="5">
    <source>
        <dbReference type="Google" id="ProtNLM"/>
    </source>
</evidence>
<dbReference type="InterPro" id="IPR024537">
    <property type="entry name" value="DUF3322"/>
</dbReference>
<sequence length="384" mass="42384">MPGAGRPWVSVEQARTTAAGKYERAFGEWAVVGGGAVVDFPLHPPTEQAALAGQEEAIAWVRSWREVGLGDAVVWGTRRWASLGAQQVPERLRLNGAGEVARFARKAQHWLRISARAEALLAAFPSDALADAVRRSARRIAELDDADFNRLLQVLRWLEENPQSGLYIRQLPVRGVDTKWVSAHRGLVEKLFASVTGHDSLGLGAPPVLVRVRFLDPALSPGGLVDISASVEELAALQIRPRTVFVFENLESVIAMPPVPGAVVLHGSGYAVDRLDRIPWARDGRVIYWGDLDSHGFAILNRVRSLCTDVSTVLMDLETLKAYRDLWVEEPVPSTGVFSHLLPAEEQVLEELRKRGNVRLEQERIEWRYALERLLASAEIAATG</sequence>